<feature type="transmembrane region" description="Helical" evidence="1">
    <location>
        <begin position="63"/>
        <end position="91"/>
    </location>
</feature>
<dbReference type="OrthoDB" id="5985475at2759"/>
<keyword evidence="1" id="KW-1133">Transmembrane helix</keyword>
<name>A0A137NTV1_CONC2</name>
<dbReference type="AlphaFoldDB" id="A0A137NTV1"/>
<keyword evidence="1" id="KW-0812">Transmembrane</keyword>
<keyword evidence="1" id="KW-0472">Membrane</keyword>
<feature type="transmembrane region" description="Helical" evidence="1">
    <location>
        <begin position="121"/>
        <end position="142"/>
    </location>
</feature>
<feature type="transmembrane region" description="Helical" evidence="1">
    <location>
        <begin position="154"/>
        <end position="174"/>
    </location>
</feature>
<proteinExistence type="predicted"/>
<evidence type="ECO:0000313" key="2">
    <source>
        <dbReference type="EMBL" id="KXN66207.1"/>
    </source>
</evidence>
<feature type="transmembrane region" description="Helical" evidence="1">
    <location>
        <begin position="20"/>
        <end position="42"/>
    </location>
</feature>
<dbReference type="Gene3D" id="1.20.1070.10">
    <property type="entry name" value="Rhodopsin 7-helix transmembrane proteins"/>
    <property type="match status" value="1"/>
</dbReference>
<evidence type="ECO:0000256" key="1">
    <source>
        <dbReference type="SAM" id="Phobius"/>
    </source>
</evidence>
<gene>
    <name evidence="2" type="ORF">CONCODRAFT_11996</name>
</gene>
<dbReference type="EMBL" id="KQ964754">
    <property type="protein sequence ID" value="KXN66207.1"/>
    <property type="molecule type" value="Genomic_DNA"/>
</dbReference>
<reference evidence="2 3" key="1">
    <citation type="journal article" date="2015" name="Genome Biol. Evol.">
        <title>Phylogenomic analyses indicate that early fungi evolved digesting cell walls of algal ancestors of land plants.</title>
        <authorList>
            <person name="Chang Y."/>
            <person name="Wang S."/>
            <person name="Sekimoto S."/>
            <person name="Aerts A.L."/>
            <person name="Choi C."/>
            <person name="Clum A."/>
            <person name="LaButti K.M."/>
            <person name="Lindquist E.A."/>
            <person name="Yee Ngan C."/>
            <person name="Ohm R.A."/>
            <person name="Salamov A.A."/>
            <person name="Grigoriev I.V."/>
            <person name="Spatafora J.W."/>
            <person name="Berbee M.L."/>
        </authorList>
    </citation>
    <scope>NUCLEOTIDE SEQUENCE [LARGE SCALE GENOMIC DNA]</scope>
    <source>
        <strain evidence="2 3">NRRL 28638</strain>
    </source>
</reference>
<protein>
    <recommendedName>
        <fullName evidence="4">G-protein coupled receptors family 1 profile domain-containing protein</fullName>
    </recommendedName>
</protein>
<evidence type="ECO:0008006" key="4">
    <source>
        <dbReference type="Google" id="ProtNLM"/>
    </source>
</evidence>
<keyword evidence="3" id="KW-1185">Reference proteome</keyword>
<dbReference type="SUPFAM" id="SSF81321">
    <property type="entry name" value="Family A G protein-coupled receptor-like"/>
    <property type="match status" value="1"/>
</dbReference>
<evidence type="ECO:0000313" key="3">
    <source>
        <dbReference type="Proteomes" id="UP000070444"/>
    </source>
</evidence>
<sequence>MSLERFFLICFDIILPPFFWFFLVAATWIPPIIIAILVLVYPQELSVTSKSKAACTVIPSGPGYAYFLCTMTLFILSFICVISGYIGIIVVKFRQCLNQLNLNVPKDQVYKECRVTITKSFVYIFLYLLVFMSKFVIVCYELSTGKRRTLEMDAVSNCMVSCSVLANALALLYMQNDVRVSFYEQLNKIKKSLFCLGS</sequence>
<dbReference type="Proteomes" id="UP000070444">
    <property type="component" value="Unassembled WGS sequence"/>
</dbReference>
<accession>A0A137NTV1</accession>
<organism evidence="2 3">
    <name type="scientific">Conidiobolus coronatus (strain ATCC 28846 / CBS 209.66 / NRRL 28638)</name>
    <name type="common">Delacroixia coronata</name>
    <dbReference type="NCBI Taxonomy" id="796925"/>
    <lineage>
        <taxon>Eukaryota</taxon>
        <taxon>Fungi</taxon>
        <taxon>Fungi incertae sedis</taxon>
        <taxon>Zoopagomycota</taxon>
        <taxon>Entomophthoromycotina</taxon>
        <taxon>Entomophthoromycetes</taxon>
        <taxon>Entomophthorales</taxon>
        <taxon>Ancylistaceae</taxon>
        <taxon>Conidiobolus</taxon>
    </lineage>
</organism>